<dbReference type="InterPro" id="IPR002110">
    <property type="entry name" value="Ankyrin_rpt"/>
</dbReference>
<sequence length="298" mass="31618">MHPSHLLLAVCLLLPPATLTSCDPQDPADENKQSTSTTSRRDARAKLQAQGIEPAQYNRELLKAVAEGKPGRLKLLLAAGADPNTRQNQDSALFIAAYEGHTDCLNALLEAGADVNARNFDTQTALFKAAQKGHPSCVKALLAAGADVNAKDPDGWQALHVAKSPAIIKALLSHGADINAQTDDSIGTPLHFAVRHGRVECARTLIEAGADVNTGNTFGETPLHVAVSKNRIDCARILIEAGADVDACDTTEGLSPLRMAEQNSNTAMIRLLQAGSKSPFPGHPSPKQRAADKPRRSR</sequence>
<feature type="region of interest" description="Disordered" evidence="4">
    <location>
        <begin position="275"/>
        <end position="298"/>
    </location>
</feature>
<dbReference type="PROSITE" id="PS50088">
    <property type="entry name" value="ANK_REPEAT"/>
    <property type="match status" value="4"/>
</dbReference>
<evidence type="ECO:0000256" key="5">
    <source>
        <dbReference type="SAM" id="SignalP"/>
    </source>
</evidence>
<dbReference type="Proteomes" id="UP000823964">
    <property type="component" value="Unassembled WGS sequence"/>
</dbReference>
<feature type="region of interest" description="Disordered" evidence="4">
    <location>
        <begin position="21"/>
        <end position="50"/>
    </location>
</feature>
<feature type="repeat" description="ANK" evidence="3">
    <location>
        <begin position="218"/>
        <end position="250"/>
    </location>
</feature>
<dbReference type="PANTHER" id="PTHR24201">
    <property type="entry name" value="ANK_REP_REGION DOMAIN-CONTAINING PROTEIN"/>
    <property type="match status" value="1"/>
</dbReference>
<dbReference type="Pfam" id="PF13857">
    <property type="entry name" value="Ank_5"/>
    <property type="match status" value="1"/>
</dbReference>
<dbReference type="Pfam" id="PF00023">
    <property type="entry name" value="Ank"/>
    <property type="match status" value="1"/>
</dbReference>
<comment type="caution">
    <text evidence="6">The sequence shown here is derived from an EMBL/GenBank/DDBJ whole genome shotgun (WGS) entry which is preliminary data.</text>
</comment>
<evidence type="ECO:0000256" key="1">
    <source>
        <dbReference type="ARBA" id="ARBA00022737"/>
    </source>
</evidence>
<keyword evidence="1" id="KW-0677">Repeat</keyword>
<evidence type="ECO:0000256" key="4">
    <source>
        <dbReference type="SAM" id="MobiDB-lite"/>
    </source>
</evidence>
<dbReference type="AlphaFoldDB" id="A0A9D1VB33"/>
<dbReference type="InterPro" id="IPR036770">
    <property type="entry name" value="Ankyrin_rpt-contain_sf"/>
</dbReference>
<keyword evidence="5" id="KW-0732">Signal</keyword>
<dbReference type="PROSITE" id="PS50297">
    <property type="entry name" value="ANK_REP_REGION"/>
    <property type="match status" value="4"/>
</dbReference>
<dbReference type="Pfam" id="PF12796">
    <property type="entry name" value="Ank_2"/>
    <property type="match status" value="1"/>
</dbReference>
<dbReference type="InterPro" id="IPR050776">
    <property type="entry name" value="Ank_Repeat/CDKN_Inhibitor"/>
</dbReference>
<protein>
    <submittedName>
        <fullName evidence="6">Ankyrin repeat domain-containing protein</fullName>
    </submittedName>
</protein>
<evidence type="ECO:0000256" key="2">
    <source>
        <dbReference type="ARBA" id="ARBA00023043"/>
    </source>
</evidence>
<evidence type="ECO:0000313" key="7">
    <source>
        <dbReference type="Proteomes" id="UP000823964"/>
    </source>
</evidence>
<dbReference type="SMART" id="SM00248">
    <property type="entry name" value="ANK"/>
    <property type="match status" value="7"/>
</dbReference>
<dbReference type="PANTHER" id="PTHR24201:SF16">
    <property type="entry name" value="ANKYRIN-1-LIKE-RELATED"/>
    <property type="match status" value="1"/>
</dbReference>
<gene>
    <name evidence="6" type="ORF">H9862_03100</name>
</gene>
<dbReference type="EMBL" id="DXFQ01000051">
    <property type="protein sequence ID" value="HIX19574.1"/>
    <property type="molecule type" value="Genomic_DNA"/>
</dbReference>
<name>A0A9D1VB33_9BACT</name>
<dbReference type="Gene3D" id="1.25.40.20">
    <property type="entry name" value="Ankyrin repeat-containing domain"/>
    <property type="match status" value="3"/>
</dbReference>
<reference evidence="6" key="1">
    <citation type="journal article" date="2021" name="PeerJ">
        <title>Extensive microbial diversity within the chicken gut microbiome revealed by metagenomics and culture.</title>
        <authorList>
            <person name="Gilroy R."/>
            <person name="Ravi A."/>
            <person name="Getino M."/>
            <person name="Pursley I."/>
            <person name="Horton D.L."/>
            <person name="Alikhan N.F."/>
            <person name="Baker D."/>
            <person name="Gharbi K."/>
            <person name="Hall N."/>
            <person name="Watson M."/>
            <person name="Adriaenssens E.M."/>
            <person name="Foster-Nyarko E."/>
            <person name="Jarju S."/>
            <person name="Secka A."/>
            <person name="Antonio M."/>
            <person name="Oren A."/>
            <person name="Chaudhuri R.R."/>
            <person name="La Ragione R."/>
            <person name="Hildebrand F."/>
            <person name="Pallen M.J."/>
        </authorList>
    </citation>
    <scope>NUCLEOTIDE SEQUENCE</scope>
    <source>
        <strain evidence="6">14975</strain>
    </source>
</reference>
<feature type="compositionally biased region" description="Basic and acidic residues" evidence="4">
    <location>
        <begin position="289"/>
        <end position="298"/>
    </location>
</feature>
<keyword evidence="2 3" id="KW-0040">ANK repeat</keyword>
<evidence type="ECO:0000256" key="3">
    <source>
        <dbReference type="PROSITE-ProRule" id="PRU00023"/>
    </source>
</evidence>
<dbReference type="SUPFAM" id="SSF48403">
    <property type="entry name" value="Ankyrin repeat"/>
    <property type="match status" value="1"/>
</dbReference>
<feature type="chain" id="PRO_5039379003" evidence="5">
    <location>
        <begin position="22"/>
        <end position="298"/>
    </location>
</feature>
<evidence type="ECO:0000313" key="6">
    <source>
        <dbReference type="EMBL" id="HIX19574.1"/>
    </source>
</evidence>
<dbReference type="PRINTS" id="PR01415">
    <property type="entry name" value="ANKYRIN"/>
</dbReference>
<reference evidence="6" key="2">
    <citation type="submission" date="2021-04" db="EMBL/GenBank/DDBJ databases">
        <authorList>
            <person name="Gilroy R."/>
        </authorList>
    </citation>
    <scope>NUCLEOTIDE SEQUENCE</scope>
    <source>
        <strain evidence="6">14975</strain>
    </source>
</reference>
<feature type="repeat" description="ANK" evidence="3">
    <location>
        <begin position="188"/>
        <end position="217"/>
    </location>
</feature>
<organism evidence="6 7">
    <name type="scientific">Candidatus Akkermansia intestinigallinarum</name>
    <dbReference type="NCBI Taxonomy" id="2838431"/>
    <lineage>
        <taxon>Bacteria</taxon>
        <taxon>Pseudomonadati</taxon>
        <taxon>Verrucomicrobiota</taxon>
        <taxon>Verrucomicrobiia</taxon>
        <taxon>Verrucomicrobiales</taxon>
        <taxon>Akkermansiaceae</taxon>
        <taxon>Akkermansia</taxon>
    </lineage>
</organism>
<accession>A0A9D1VB33</accession>
<proteinExistence type="predicted"/>
<feature type="repeat" description="ANK" evidence="3">
    <location>
        <begin position="88"/>
        <end position="120"/>
    </location>
</feature>
<feature type="signal peptide" evidence="5">
    <location>
        <begin position="1"/>
        <end position="21"/>
    </location>
</feature>
<feature type="repeat" description="ANK" evidence="3">
    <location>
        <begin position="121"/>
        <end position="153"/>
    </location>
</feature>